<sequence>MNSLDPAGQLSRMRPFLLSLVMGLAACGGGGGGDNSPSPDPSPVSGSGDDTGWVEGNFLPSDTFVNRCAAPRSGATYPDVQGSALDEKNWLRSWSHELYLWYDEIEDLDPADYAVQDYFDLLVTNELTDSGARKDNFHFSMPTAEWVAQSESGVFLGYGLQWALLATRPPRHVVIAYTEQPGQPAGAERGARVLEVDGVDLVYADDEASINILNDGLFPETAGEEHEFKLEYVDGSVQTVTFTSGAYASDPVQFEKVVDGAMGRKVGYLLFNDHIAVAEKQLVDAVNKFNAAGIDELVLDLRYNGGGLLAMASQLAYMIAGEVRTEGRTFEQMVFNDKYPAINPVTGQPLTPMPFIDITGSGGELPQGQPLPSLAPELNRVFVLTGGATCSASEAIINGLRGVDVEVIQVGGKTCGKPYGFYPTDNCGTTYFSIQFKGVNDKGFGEYSDGFVPGGSGSAGVTGCQVEDDFDHQLGDPVEGQLATALEYIETGSCPSPEAAAYFGTNESGTRLQGSGQSVFKSMWRENRIIGGM</sequence>
<dbReference type="Gene3D" id="3.90.226.10">
    <property type="entry name" value="2-enoyl-CoA Hydratase, Chain A, domain 1"/>
    <property type="match status" value="1"/>
</dbReference>
<reference evidence="4" key="1">
    <citation type="submission" date="2016-10" db="EMBL/GenBank/DDBJ databases">
        <authorList>
            <person name="Varghese N."/>
            <person name="Submissions S."/>
        </authorList>
    </citation>
    <scope>NUCLEOTIDE SEQUENCE [LARGE SCALE GENOMIC DNA]</scope>
    <source>
        <strain evidence="4">CGMCC 1.10658</strain>
    </source>
</reference>
<dbReference type="GO" id="GO:0008236">
    <property type="term" value="F:serine-type peptidase activity"/>
    <property type="evidence" value="ECO:0007669"/>
    <property type="project" value="InterPro"/>
</dbReference>
<dbReference type="InterPro" id="IPR036034">
    <property type="entry name" value="PDZ_sf"/>
</dbReference>
<evidence type="ECO:0000256" key="1">
    <source>
        <dbReference type="SAM" id="MobiDB-lite"/>
    </source>
</evidence>
<keyword evidence="4" id="KW-1185">Reference proteome</keyword>
<dbReference type="GO" id="GO:0004175">
    <property type="term" value="F:endopeptidase activity"/>
    <property type="evidence" value="ECO:0007669"/>
    <property type="project" value="TreeGrafter"/>
</dbReference>
<dbReference type="GO" id="GO:0006508">
    <property type="term" value="P:proteolysis"/>
    <property type="evidence" value="ECO:0007669"/>
    <property type="project" value="InterPro"/>
</dbReference>
<proteinExistence type="predicted"/>
<feature type="region of interest" description="Disordered" evidence="1">
    <location>
        <begin position="30"/>
        <end position="52"/>
    </location>
</feature>
<protein>
    <submittedName>
        <fullName evidence="3">Peptidase family S41</fullName>
    </submittedName>
</protein>
<dbReference type="PANTHER" id="PTHR32060">
    <property type="entry name" value="TAIL-SPECIFIC PROTEASE"/>
    <property type="match status" value="1"/>
</dbReference>
<accession>A0A1G8XMM8</accession>
<dbReference type="EMBL" id="FNFH01000002">
    <property type="protein sequence ID" value="SDJ91424.1"/>
    <property type="molecule type" value="Genomic_DNA"/>
</dbReference>
<dbReference type="Gene3D" id="3.30.750.170">
    <property type="match status" value="1"/>
</dbReference>
<gene>
    <name evidence="3" type="ORF">SAMN05216212_1151</name>
</gene>
<dbReference type="STRING" id="658219.SAMN05216212_1151"/>
<dbReference type="GO" id="GO:0007165">
    <property type="term" value="P:signal transduction"/>
    <property type="evidence" value="ECO:0007669"/>
    <property type="project" value="TreeGrafter"/>
</dbReference>
<dbReference type="Gene3D" id="2.30.42.10">
    <property type="match status" value="1"/>
</dbReference>
<organism evidence="3 4">
    <name type="scientific">Microbulbifer yueqingensis</name>
    <dbReference type="NCBI Taxonomy" id="658219"/>
    <lineage>
        <taxon>Bacteria</taxon>
        <taxon>Pseudomonadati</taxon>
        <taxon>Pseudomonadota</taxon>
        <taxon>Gammaproteobacteria</taxon>
        <taxon>Cellvibrionales</taxon>
        <taxon>Microbulbiferaceae</taxon>
        <taxon>Microbulbifer</taxon>
    </lineage>
</organism>
<dbReference type="RefSeq" id="WP_245720604.1">
    <property type="nucleotide sequence ID" value="NZ_FNFH01000002.1"/>
</dbReference>
<dbReference type="PANTHER" id="PTHR32060:SF30">
    <property type="entry name" value="CARBOXY-TERMINAL PROCESSING PROTEASE CTPA"/>
    <property type="match status" value="1"/>
</dbReference>
<dbReference type="Proteomes" id="UP000199305">
    <property type="component" value="Unassembled WGS sequence"/>
</dbReference>
<dbReference type="CDD" id="cd07561">
    <property type="entry name" value="Peptidase_S41_CPP_like"/>
    <property type="match status" value="1"/>
</dbReference>
<evidence type="ECO:0000313" key="4">
    <source>
        <dbReference type="Proteomes" id="UP000199305"/>
    </source>
</evidence>
<dbReference type="AlphaFoldDB" id="A0A1G8XMM8"/>
<dbReference type="InterPro" id="IPR005151">
    <property type="entry name" value="Tail-specific_protease"/>
</dbReference>
<evidence type="ECO:0000259" key="2">
    <source>
        <dbReference type="Pfam" id="PF03572"/>
    </source>
</evidence>
<dbReference type="GO" id="GO:0030288">
    <property type="term" value="C:outer membrane-bounded periplasmic space"/>
    <property type="evidence" value="ECO:0007669"/>
    <property type="project" value="TreeGrafter"/>
</dbReference>
<evidence type="ECO:0000313" key="3">
    <source>
        <dbReference type="EMBL" id="SDJ91424.1"/>
    </source>
</evidence>
<dbReference type="Pfam" id="PF03572">
    <property type="entry name" value="Peptidase_S41"/>
    <property type="match status" value="1"/>
</dbReference>
<name>A0A1G8XMM8_9GAMM</name>
<dbReference type="SUPFAM" id="SSF52096">
    <property type="entry name" value="ClpP/crotonase"/>
    <property type="match status" value="1"/>
</dbReference>
<feature type="domain" description="Tail specific protease" evidence="2">
    <location>
        <begin position="265"/>
        <end position="417"/>
    </location>
</feature>
<dbReference type="InterPro" id="IPR029045">
    <property type="entry name" value="ClpP/crotonase-like_dom_sf"/>
</dbReference>